<feature type="domain" description="Peptidase M56" evidence="2">
    <location>
        <begin position="158"/>
        <end position="259"/>
    </location>
</feature>
<dbReference type="Pfam" id="PF05569">
    <property type="entry name" value="Peptidase_M56"/>
    <property type="match status" value="1"/>
</dbReference>
<sequence length="486" mass="55321">MIHYILQTVAFQLLFLVVYDLFLKKETFFNYNRVYLLLSPLLSFVLPLIQINALKQQIPSEYYVQLPTVLLGDISTVSSGITTTAIASESISVFQILSIIWVVGLTISVLIFGIKAYKIYRLKQLATLKSMDGISFYEIPGTDTAFTFLKTIFLGAALSEIQQKSILLHEQVHVKENHFADLLFFELLRMVCWFNPLVYIFQQRVSVLQEYKADAVVIKQQSKQEYYHNLLSQVFSVDHISFINTFFNHSLLKKRIVMLQKSKSKRIFQLKYLLLVPVVFGMLLYASCTNEGSKEVTQDDTEVMQKINELSEAIMKKGNISDEEMKALKFLSAEAKEGDKIYVSVQEYLDDPDAKEYTTTVVETQEIEGIPFSLLDKAPVFPGCEGMSAEDNKVCFTTMINEHIAANFNTKLSEELGLSGRQRITTVFKISQKGMVEGIQVNAPHPNLEAEAKRVLLMLPKMEPGEAKGKRVNVLYNLPILFEINE</sequence>
<keyword evidence="1" id="KW-1133">Transmembrane helix</keyword>
<accession>A0ABW2MQR8</accession>
<organism evidence="3 4">
    <name type="scientific">Jejudonia soesokkakensis</name>
    <dbReference type="NCBI Taxonomy" id="1323432"/>
    <lineage>
        <taxon>Bacteria</taxon>
        <taxon>Pseudomonadati</taxon>
        <taxon>Bacteroidota</taxon>
        <taxon>Flavobacteriia</taxon>
        <taxon>Flavobacteriales</taxon>
        <taxon>Flavobacteriaceae</taxon>
        <taxon>Jejudonia</taxon>
    </lineage>
</organism>
<evidence type="ECO:0000313" key="3">
    <source>
        <dbReference type="EMBL" id="MFC7356472.1"/>
    </source>
</evidence>
<comment type="caution">
    <text evidence="3">The sequence shown here is derived from an EMBL/GenBank/DDBJ whole genome shotgun (WGS) entry which is preliminary data.</text>
</comment>
<dbReference type="EMBL" id="JBHTBN010000001">
    <property type="protein sequence ID" value="MFC7356472.1"/>
    <property type="molecule type" value="Genomic_DNA"/>
</dbReference>
<keyword evidence="4" id="KW-1185">Reference proteome</keyword>
<dbReference type="CDD" id="cd07341">
    <property type="entry name" value="M56_BlaR1_MecR1_like"/>
    <property type="match status" value="1"/>
</dbReference>
<keyword evidence="1" id="KW-0472">Membrane</keyword>
<feature type="transmembrane region" description="Helical" evidence="1">
    <location>
        <begin position="5"/>
        <end position="22"/>
    </location>
</feature>
<evidence type="ECO:0000259" key="2">
    <source>
        <dbReference type="Pfam" id="PF05569"/>
    </source>
</evidence>
<feature type="transmembrane region" description="Helical" evidence="1">
    <location>
        <begin position="93"/>
        <end position="114"/>
    </location>
</feature>
<evidence type="ECO:0000256" key="1">
    <source>
        <dbReference type="SAM" id="Phobius"/>
    </source>
</evidence>
<dbReference type="Gene3D" id="3.30.1150.10">
    <property type="match status" value="1"/>
</dbReference>
<feature type="transmembrane region" description="Helical" evidence="1">
    <location>
        <begin position="268"/>
        <end position="286"/>
    </location>
</feature>
<protein>
    <submittedName>
        <fullName evidence="3">M56 family metallopeptidase</fullName>
    </submittedName>
</protein>
<dbReference type="PANTHER" id="PTHR34978">
    <property type="entry name" value="POSSIBLE SENSOR-TRANSDUCER PROTEIN BLAR"/>
    <property type="match status" value="1"/>
</dbReference>
<dbReference type="InterPro" id="IPR008756">
    <property type="entry name" value="Peptidase_M56"/>
</dbReference>
<gene>
    <name evidence="3" type="ORF">ACFQO1_02130</name>
</gene>
<proteinExistence type="predicted"/>
<evidence type="ECO:0000313" key="4">
    <source>
        <dbReference type="Proteomes" id="UP001596415"/>
    </source>
</evidence>
<dbReference type="PANTHER" id="PTHR34978:SF3">
    <property type="entry name" value="SLR0241 PROTEIN"/>
    <property type="match status" value="1"/>
</dbReference>
<reference evidence="4" key="1">
    <citation type="journal article" date="2019" name="Int. J. Syst. Evol. Microbiol.">
        <title>The Global Catalogue of Microorganisms (GCM) 10K type strain sequencing project: providing services to taxonomists for standard genome sequencing and annotation.</title>
        <authorList>
            <consortium name="The Broad Institute Genomics Platform"/>
            <consortium name="The Broad Institute Genome Sequencing Center for Infectious Disease"/>
            <person name="Wu L."/>
            <person name="Ma J."/>
        </authorList>
    </citation>
    <scope>NUCLEOTIDE SEQUENCE [LARGE SCALE GENOMIC DNA]</scope>
    <source>
        <strain evidence="4">CGMCC 1.16306</strain>
    </source>
</reference>
<dbReference type="Proteomes" id="UP001596415">
    <property type="component" value="Unassembled WGS sequence"/>
</dbReference>
<dbReference type="RefSeq" id="WP_380216248.1">
    <property type="nucleotide sequence ID" value="NZ_JBHTBN010000001.1"/>
</dbReference>
<keyword evidence="1" id="KW-0812">Transmembrane</keyword>
<dbReference type="InterPro" id="IPR052173">
    <property type="entry name" value="Beta-lactam_resp_regulator"/>
</dbReference>
<name>A0ABW2MQR8_9FLAO</name>
<feature type="transmembrane region" description="Helical" evidence="1">
    <location>
        <begin position="34"/>
        <end position="54"/>
    </location>
</feature>
<dbReference type="SUPFAM" id="SSF74653">
    <property type="entry name" value="TolA/TonB C-terminal domain"/>
    <property type="match status" value="1"/>
</dbReference>